<evidence type="ECO:0000256" key="2">
    <source>
        <dbReference type="SAM" id="Phobius"/>
    </source>
</evidence>
<feature type="region of interest" description="Disordered" evidence="1">
    <location>
        <begin position="289"/>
        <end position="315"/>
    </location>
</feature>
<gene>
    <name evidence="3" type="ORF">BGTH12_LOCUS6760</name>
</gene>
<reference evidence="3" key="1">
    <citation type="submission" date="2020-10" db="EMBL/GenBank/DDBJ databases">
        <authorList>
            <person name="Muller C M."/>
        </authorList>
    </citation>
    <scope>NUCLEOTIDE SEQUENCE</scope>
    <source>
        <strain evidence="3">THUN-12</strain>
    </source>
</reference>
<evidence type="ECO:0000313" key="4">
    <source>
        <dbReference type="Proteomes" id="UP000683417"/>
    </source>
</evidence>
<protein>
    <submittedName>
        <fullName evidence="3">BgTH12-00893</fullName>
    </submittedName>
</protein>
<keyword evidence="2" id="KW-0812">Transmembrane</keyword>
<evidence type="ECO:0000313" key="3">
    <source>
        <dbReference type="EMBL" id="CAD6505402.1"/>
    </source>
</evidence>
<feature type="transmembrane region" description="Helical" evidence="2">
    <location>
        <begin position="41"/>
        <end position="61"/>
    </location>
</feature>
<feature type="region of interest" description="Disordered" evidence="1">
    <location>
        <begin position="602"/>
        <end position="630"/>
    </location>
</feature>
<proteinExistence type="predicted"/>
<keyword evidence="2" id="KW-1133">Transmembrane helix</keyword>
<comment type="caution">
    <text evidence="3">The sequence shown here is derived from an EMBL/GenBank/DDBJ whole genome shotgun (WGS) entry which is preliminary data.</text>
</comment>
<dbReference type="EMBL" id="CAJHIT010000009">
    <property type="protein sequence ID" value="CAD6505402.1"/>
    <property type="molecule type" value="Genomic_DNA"/>
</dbReference>
<keyword evidence="2" id="KW-0472">Membrane</keyword>
<sequence>MIVTEYQQMAADSKDKPVELSPKNSQIPVPKPQVLKRSKTLFLIGITARLFTWFTIITILFRCPPTHDQLRENSSRVCKSYFHAREVLAPHIRPYYNEHIVHYVETARPHYVNFESRVVTPTTVLVKRYCAPRAAQLQTLIEKNWEEKLQPKLHDYGNILYQRYRHTLGAEVDAAYMVINPYYEYTKINAIYIYNEVILPSYFISLALTADGYVLIRSFTINTAYPCARWAIINGFTFIDQTVWPQLKLLYRENIEPQLMKIGQRLGRYREGKPISSYYESILIENSSSDLPKTSADDHSSENMPPPLAQPTSSLATPEIEVDNYLQTSNEDRSIQEKAEKVIAQDLRVWQEKFAEAADEGADELEISITDITDKFIQIQVKTEGKSHLLELEKAIETSLDSLKSSIISIVQNSENDIDSSQEITAAVRKTGIGIKQRAQELRIWRQTSEQEMTSLISKAISDTLGILDTIQEAGLQEIGMRWAWMDGVTHKDWAKYHALKTNFAKWRLDVELVGTEHPGIVNARTAFNVVENKAMSIAEDAAKELAWLKEIGLWKLTAKETSNDFKTNPQMDSKASQDKTNIENLHETKLSATILSQDDKDASTISTESLPQIDILSSTSSESFHKENS</sequence>
<name>A0A9W4GH98_BLUGR</name>
<dbReference type="PANTHER" id="PTHR23242:SF9">
    <property type="entry name" value="TRANSCRIPTION FACTOR HOXA13"/>
    <property type="match status" value="1"/>
</dbReference>
<evidence type="ECO:0000256" key="1">
    <source>
        <dbReference type="SAM" id="MobiDB-lite"/>
    </source>
</evidence>
<feature type="compositionally biased region" description="Polar residues" evidence="1">
    <location>
        <begin position="604"/>
        <end position="623"/>
    </location>
</feature>
<dbReference type="AlphaFoldDB" id="A0A9W4GH98"/>
<organism evidence="3 4">
    <name type="scientific">Blumeria graminis f. sp. triticale</name>
    <dbReference type="NCBI Taxonomy" id="1689686"/>
    <lineage>
        <taxon>Eukaryota</taxon>
        <taxon>Fungi</taxon>
        <taxon>Dikarya</taxon>
        <taxon>Ascomycota</taxon>
        <taxon>Pezizomycotina</taxon>
        <taxon>Leotiomycetes</taxon>
        <taxon>Erysiphales</taxon>
        <taxon>Erysiphaceae</taxon>
        <taxon>Blumeria</taxon>
    </lineage>
</organism>
<accession>A0A9W4GH98</accession>
<dbReference type="PANTHER" id="PTHR23242">
    <property type="entry name" value="TRANSCRIPTION FACTOR HOXA13"/>
    <property type="match status" value="1"/>
</dbReference>
<dbReference type="Proteomes" id="UP000683417">
    <property type="component" value="Unassembled WGS sequence"/>
</dbReference>